<dbReference type="InterPro" id="IPR000873">
    <property type="entry name" value="AMP-dep_synth/lig_dom"/>
</dbReference>
<dbReference type="EC" id="6.2.1.17" evidence="2"/>
<keyword evidence="2" id="KW-0436">Ligase</keyword>
<dbReference type="PANTHER" id="PTHR43347">
    <property type="entry name" value="ACYL-COA SYNTHETASE"/>
    <property type="match status" value="1"/>
</dbReference>
<dbReference type="Pfam" id="PF00501">
    <property type="entry name" value="AMP-binding"/>
    <property type="match status" value="1"/>
</dbReference>
<proteinExistence type="predicted"/>
<evidence type="ECO:0000313" key="2">
    <source>
        <dbReference type="EMBL" id="OWP39553.1"/>
    </source>
</evidence>
<dbReference type="PANTHER" id="PTHR43347:SF3">
    <property type="entry name" value="ACYL-COA SYNTHETASE SHORT-CHAIN FAMILY MEMBER 3, MITOCHONDRIAL"/>
    <property type="match status" value="1"/>
</dbReference>
<reference evidence="2 3" key="1">
    <citation type="submission" date="2017-06" db="EMBL/GenBank/DDBJ databases">
        <title>Draft genome of Pseudomonas nitroreducens DF05.</title>
        <authorList>
            <person name="Iyer R."/>
        </authorList>
    </citation>
    <scope>NUCLEOTIDE SEQUENCE [LARGE SCALE GENOMIC DNA]</scope>
    <source>
        <strain evidence="2 3">DF05</strain>
    </source>
</reference>
<gene>
    <name evidence="2" type="primary">prpE</name>
    <name evidence="2" type="synonym">yahU</name>
    <name evidence="2" type="ORF">CEG18_29305</name>
</gene>
<evidence type="ECO:0000259" key="1">
    <source>
        <dbReference type="Pfam" id="PF00501"/>
    </source>
</evidence>
<accession>A0A246F2W0</accession>
<dbReference type="AlphaFoldDB" id="A0A246F2W0"/>
<feature type="domain" description="AMP-dependent synthetase/ligase" evidence="1">
    <location>
        <begin position="1"/>
        <end position="135"/>
    </location>
</feature>
<dbReference type="GO" id="GO:0050218">
    <property type="term" value="F:propionate-CoA ligase activity"/>
    <property type="evidence" value="ECO:0007669"/>
    <property type="project" value="UniProtKB-EC"/>
</dbReference>
<dbReference type="Proteomes" id="UP000198145">
    <property type="component" value="Unassembled WGS sequence"/>
</dbReference>
<dbReference type="SUPFAM" id="SSF56801">
    <property type="entry name" value="Acetyl-CoA synthetase-like"/>
    <property type="match status" value="1"/>
</dbReference>
<organism evidence="2 3">
    <name type="scientific">Pseudomonas nitroreducens</name>
    <dbReference type="NCBI Taxonomy" id="46680"/>
    <lineage>
        <taxon>Bacteria</taxon>
        <taxon>Pseudomonadati</taxon>
        <taxon>Pseudomonadota</taxon>
        <taxon>Gammaproteobacteria</taxon>
        <taxon>Pseudomonadales</taxon>
        <taxon>Pseudomonadaceae</taxon>
        <taxon>Pseudomonas</taxon>
    </lineage>
</organism>
<comment type="caution">
    <text evidence="2">The sequence shown here is derived from an EMBL/GenBank/DDBJ whole genome shotgun (WGS) entry which is preliminary data.</text>
</comment>
<dbReference type="InterPro" id="IPR042099">
    <property type="entry name" value="ANL_N_sf"/>
</dbReference>
<sequence length="135" mass="14161">MPMIPEAVIAMLATVRLGAIHSVVFGGFASHALASRIDDARPTVVVTADAGSRGGKVIPYKPLLDEALAQCSHSVPHVLLVNRGLADASMTAPRDVDFAQAREAVLDAQVPCTWVPSEHPSYTLYTSGTTGKPKG</sequence>
<feature type="non-terminal residue" evidence="2">
    <location>
        <position position="135"/>
    </location>
</feature>
<protein>
    <submittedName>
        <fullName evidence="2">Propionyl-CoA synthetase</fullName>
        <ecNumber evidence="2">6.2.1.17</ecNumber>
    </submittedName>
</protein>
<evidence type="ECO:0000313" key="3">
    <source>
        <dbReference type="Proteomes" id="UP000198145"/>
    </source>
</evidence>
<name>A0A246F2W0_PSENT</name>
<dbReference type="Gene3D" id="3.40.50.12780">
    <property type="entry name" value="N-terminal domain of ligase-like"/>
    <property type="match status" value="1"/>
</dbReference>
<dbReference type="EMBL" id="NJBA01000095">
    <property type="protein sequence ID" value="OWP39553.1"/>
    <property type="molecule type" value="Genomic_DNA"/>
</dbReference>